<evidence type="ECO:0000313" key="2">
    <source>
        <dbReference type="Proteomes" id="UP001164250"/>
    </source>
</evidence>
<dbReference type="Proteomes" id="UP001164250">
    <property type="component" value="Chromosome 1"/>
</dbReference>
<sequence>MENEKAELRVCNVEDELQEEEKIEKFFSLIRKFHEARNRRREELNELEETRKKDKIRRIDNGHEDQSSWVPSFEWQDFTEEIEFRRPPIIFPSPCNKKEEKKRVDDDGLDLNLTL</sequence>
<evidence type="ECO:0000313" key="1">
    <source>
        <dbReference type="EMBL" id="KAJ0111478.1"/>
    </source>
</evidence>
<comment type="caution">
    <text evidence="1">The sequence shown here is derived from an EMBL/GenBank/DDBJ whole genome shotgun (WGS) entry which is preliminary data.</text>
</comment>
<proteinExistence type="predicted"/>
<dbReference type="EMBL" id="CM047897">
    <property type="protein sequence ID" value="KAJ0111478.1"/>
    <property type="molecule type" value="Genomic_DNA"/>
</dbReference>
<gene>
    <name evidence="1" type="ORF">Patl1_00825</name>
</gene>
<protein>
    <submittedName>
        <fullName evidence="1">Uncharacterized protein</fullName>
    </submittedName>
</protein>
<keyword evidence="2" id="KW-1185">Reference proteome</keyword>
<name>A0ACC1C751_9ROSI</name>
<reference evidence="2" key="1">
    <citation type="journal article" date="2023" name="G3 (Bethesda)">
        <title>Genome assembly and association tests identify interacting loci associated with vigor, precocity, and sex in interspecific pistachio rootstocks.</title>
        <authorList>
            <person name="Palmer W."/>
            <person name="Jacygrad E."/>
            <person name="Sagayaradj S."/>
            <person name="Cavanaugh K."/>
            <person name="Han R."/>
            <person name="Bertier L."/>
            <person name="Beede B."/>
            <person name="Kafkas S."/>
            <person name="Golino D."/>
            <person name="Preece J."/>
            <person name="Michelmore R."/>
        </authorList>
    </citation>
    <scope>NUCLEOTIDE SEQUENCE [LARGE SCALE GENOMIC DNA]</scope>
</reference>
<organism evidence="1 2">
    <name type="scientific">Pistacia atlantica</name>
    <dbReference type="NCBI Taxonomy" id="434234"/>
    <lineage>
        <taxon>Eukaryota</taxon>
        <taxon>Viridiplantae</taxon>
        <taxon>Streptophyta</taxon>
        <taxon>Embryophyta</taxon>
        <taxon>Tracheophyta</taxon>
        <taxon>Spermatophyta</taxon>
        <taxon>Magnoliopsida</taxon>
        <taxon>eudicotyledons</taxon>
        <taxon>Gunneridae</taxon>
        <taxon>Pentapetalae</taxon>
        <taxon>rosids</taxon>
        <taxon>malvids</taxon>
        <taxon>Sapindales</taxon>
        <taxon>Anacardiaceae</taxon>
        <taxon>Pistacia</taxon>
    </lineage>
</organism>
<accession>A0ACC1C751</accession>